<protein>
    <submittedName>
        <fullName evidence="1">Uncharacterized protein</fullName>
    </submittedName>
</protein>
<dbReference type="EMBL" id="LAZR01040928">
    <property type="protein sequence ID" value="KKL13271.1"/>
    <property type="molecule type" value="Genomic_DNA"/>
</dbReference>
<sequence length="21" mass="2083">MANALPLLFLAGGAALLLGKK</sequence>
<comment type="caution">
    <text evidence="1">The sequence shown here is derived from an EMBL/GenBank/DDBJ whole genome shotgun (WGS) entry which is preliminary data.</text>
</comment>
<accession>A0A0F9D679</accession>
<proteinExistence type="predicted"/>
<reference evidence="1" key="1">
    <citation type="journal article" date="2015" name="Nature">
        <title>Complex archaea that bridge the gap between prokaryotes and eukaryotes.</title>
        <authorList>
            <person name="Spang A."/>
            <person name="Saw J.H."/>
            <person name="Jorgensen S.L."/>
            <person name="Zaremba-Niedzwiedzka K."/>
            <person name="Martijn J."/>
            <person name="Lind A.E."/>
            <person name="van Eijk R."/>
            <person name="Schleper C."/>
            <person name="Guy L."/>
            <person name="Ettema T.J."/>
        </authorList>
    </citation>
    <scope>NUCLEOTIDE SEQUENCE</scope>
</reference>
<dbReference type="AlphaFoldDB" id="A0A0F9D679"/>
<organism evidence="1">
    <name type="scientific">marine sediment metagenome</name>
    <dbReference type="NCBI Taxonomy" id="412755"/>
    <lineage>
        <taxon>unclassified sequences</taxon>
        <taxon>metagenomes</taxon>
        <taxon>ecological metagenomes</taxon>
    </lineage>
</organism>
<feature type="non-terminal residue" evidence="1">
    <location>
        <position position="21"/>
    </location>
</feature>
<evidence type="ECO:0000313" key="1">
    <source>
        <dbReference type="EMBL" id="KKL13271.1"/>
    </source>
</evidence>
<gene>
    <name evidence="1" type="ORF">LCGC14_2527460</name>
</gene>
<name>A0A0F9D679_9ZZZZ</name>